<dbReference type="PANTHER" id="PTHR31286:SF167">
    <property type="entry name" value="OS09G0268800 PROTEIN"/>
    <property type="match status" value="1"/>
</dbReference>
<dbReference type="AlphaFoldDB" id="A0A8J6CX19"/>
<dbReference type="PANTHER" id="PTHR31286">
    <property type="entry name" value="GLYCINE-RICH CELL WALL STRUCTURAL PROTEIN 1.8-LIKE"/>
    <property type="match status" value="1"/>
</dbReference>
<evidence type="ECO:0000313" key="3">
    <source>
        <dbReference type="EMBL" id="KAG8483158.1"/>
    </source>
</evidence>
<comment type="caution">
    <text evidence="3">The sequence shown here is derived from an EMBL/GenBank/DDBJ whole genome shotgun (WGS) entry which is preliminary data.</text>
</comment>
<dbReference type="EMBL" id="JAHUZN010000009">
    <property type="protein sequence ID" value="KAG8483158.1"/>
    <property type="molecule type" value="Genomic_DNA"/>
</dbReference>
<name>A0A8J6CX19_9ROSI</name>
<proteinExistence type="predicted"/>
<evidence type="ECO:0000259" key="2">
    <source>
        <dbReference type="Pfam" id="PF14392"/>
    </source>
</evidence>
<reference evidence="3 4" key="1">
    <citation type="journal article" date="2021" name="bioRxiv">
        <title>The Gossypium anomalum genome as a resource for cotton improvement and evolutionary analysis of hybrid incompatibility.</title>
        <authorList>
            <person name="Grover C.E."/>
            <person name="Yuan D."/>
            <person name="Arick M.A."/>
            <person name="Miller E.R."/>
            <person name="Hu G."/>
            <person name="Peterson D.G."/>
            <person name="Wendel J.F."/>
            <person name="Udall J.A."/>
        </authorList>
    </citation>
    <scope>NUCLEOTIDE SEQUENCE [LARGE SCALE GENOMIC DNA]</scope>
    <source>
        <strain evidence="3">JFW-Udall</strain>
        <tissue evidence="3">Leaf</tissue>
    </source>
</reference>
<gene>
    <name evidence="3" type="ORF">CXB51_022103</name>
</gene>
<feature type="domain" description="DUF4283" evidence="1">
    <location>
        <begin position="18"/>
        <end position="73"/>
    </location>
</feature>
<dbReference type="InterPro" id="IPR040256">
    <property type="entry name" value="At4g02000-like"/>
</dbReference>
<dbReference type="Pfam" id="PF14111">
    <property type="entry name" value="DUF4283"/>
    <property type="match status" value="1"/>
</dbReference>
<feature type="domain" description="Zinc knuckle CX2CX4HX4C" evidence="2">
    <location>
        <begin position="133"/>
        <end position="181"/>
    </location>
</feature>
<organism evidence="3 4">
    <name type="scientific">Gossypium anomalum</name>
    <dbReference type="NCBI Taxonomy" id="47600"/>
    <lineage>
        <taxon>Eukaryota</taxon>
        <taxon>Viridiplantae</taxon>
        <taxon>Streptophyta</taxon>
        <taxon>Embryophyta</taxon>
        <taxon>Tracheophyta</taxon>
        <taxon>Spermatophyta</taxon>
        <taxon>Magnoliopsida</taxon>
        <taxon>eudicotyledons</taxon>
        <taxon>Gunneridae</taxon>
        <taxon>Pentapetalae</taxon>
        <taxon>rosids</taxon>
        <taxon>malvids</taxon>
        <taxon>Malvales</taxon>
        <taxon>Malvaceae</taxon>
        <taxon>Malvoideae</taxon>
        <taxon>Gossypium</taxon>
    </lineage>
</organism>
<evidence type="ECO:0008006" key="5">
    <source>
        <dbReference type="Google" id="ProtNLM"/>
    </source>
</evidence>
<accession>A0A8J6CX19</accession>
<protein>
    <recommendedName>
        <fullName evidence="5">CCHC-type domain-containing protein</fullName>
    </recommendedName>
</protein>
<dbReference type="Proteomes" id="UP000701853">
    <property type="component" value="Chromosome 9"/>
</dbReference>
<dbReference type="Pfam" id="PF14392">
    <property type="entry name" value="zf-CCHC_4"/>
    <property type="match status" value="1"/>
</dbReference>
<sequence length="216" mass="25163">MEEEKELALLEEELIQHRLRAQLGSIWKTRKKIEILIVGQNLFSISFEDEEDPEQIMEGRLWFFRKQLLLFDRITEPMEWGKIRLVTSPFWIKIGPCPPKCDKKNLMHTVGSTFEGVIRSEIKGELCRRRVNLDVQKPLRRGIFVSLNKQGKTWLPFKYETLPTFCFGCGQLRHGVKECTKISSEDRTKAEEELPYSIALEAEPSIIGKESIWLGP</sequence>
<dbReference type="InterPro" id="IPR025558">
    <property type="entry name" value="DUF4283"/>
</dbReference>
<evidence type="ECO:0000259" key="1">
    <source>
        <dbReference type="Pfam" id="PF14111"/>
    </source>
</evidence>
<dbReference type="OrthoDB" id="1737333at2759"/>
<dbReference type="InterPro" id="IPR025836">
    <property type="entry name" value="Zn_knuckle_CX2CX4HX4C"/>
</dbReference>
<evidence type="ECO:0000313" key="4">
    <source>
        <dbReference type="Proteomes" id="UP000701853"/>
    </source>
</evidence>
<keyword evidence="4" id="KW-1185">Reference proteome</keyword>